<dbReference type="AlphaFoldDB" id="A0A401IN35"/>
<comment type="caution">
    <text evidence="11">The sequence shown here is derived from an EMBL/GenBank/DDBJ whole genome shotgun (WGS) entry which is preliminary data.</text>
</comment>
<dbReference type="InterPro" id="IPR002934">
    <property type="entry name" value="Polymerase_NTP_transf_dom"/>
</dbReference>
<evidence type="ECO:0000256" key="6">
    <source>
        <dbReference type="ARBA" id="ARBA00022741"/>
    </source>
</evidence>
<dbReference type="GO" id="GO:0005524">
    <property type="term" value="F:ATP binding"/>
    <property type="evidence" value="ECO:0007669"/>
    <property type="project" value="UniProtKB-KW"/>
</dbReference>
<sequence>MKIKNIEIPIKTIQDICKRCKIIEFSLFGSVLRDDFNDKSDIDILIDFAPNAHPTLFTLVDIKDELKSIFNRDVDLITREGIKNSRNHFRRSEILSSVVVIYDARQSIPL</sequence>
<evidence type="ECO:0000259" key="10">
    <source>
        <dbReference type="Pfam" id="PF01909"/>
    </source>
</evidence>
<evidence type="ECO:0000256" key="1">
    <source>
        <dbReference type="ARBA" id="ARBA00001946"/>
    </source>
</evidence>
<dbReference type="GO" id="GO:0046872">
    <property type="term" value="F:metal ion binding"/>
    <property type="evidence" value="ECO:0007669"/>
    <property type="project" value="UniProtKB-KW"/>
</dbReference>
<keyword evidence="3" id="KW-0808">Transferase</keyword>
<dbReference type="Pfam" id="PF01909">
    <property type="entry name" value="NTP_transf_2"/>
    <property type="match status" value="1"/>
</dbReference>
<dbReference type="Gene3D" id="3.30.460.10">
    <property type="entry name" value="Beta Polymerase, domain 2"/>
    <property type="match status" value="1"/>
</dbReference>
<dbReference type="SUPFAM" id="SSF81301">
    <property type="entry name" value="Nucleotidyltransferase"/>
    <property type="match status" value="1"/>
</dbReference>
<dbReference type="InterPro" id="IPR052038">
    <property type="entry name" value="Type-VII_TA_antitoxin"/>
</dbReference>
<comment type="cofactor">
    <cofactor evidence="1">
        <name>Mg(2+)</name>
        <dbReference type="ChEBI" id="CHEBI:18420"/>
    </cofactor>
</comment>
<gene>
    <name evidence="11" type="ORF">AsFPU1_4089</name>
</gene>
<keyword evidence="4" id="KW-0548">Nucleotidyltransferase</keyword>
<evidence type="ECO:0000256" key="4">
    <source>
        <dbReference type="ARBA" id="ARBA00022695"/>
    </source>
</evidence>
<dbReference type="OrthoDB" id="428157at2"/>
<evidence type="ECO:0000256" key="7">
    <source>
        <dbReference type="ARBA" id="ARBA00022840"/>
    </source>
</evidence>
<dbReference type="EMBL" id="BDQK01000017">
    <property type="protein sequence ID" value="GBF82657.1"/>
    <property type="molecule type" value="Genomic_DNA"/>
</dbReference>
<evidence type="ECO:0000313" key="11">
    <source>
        <dbReference type="EMBL" id="GBF82657.1"/>
    </source>
</evidence>
<evidence type="ECO:0000256" key="5">
    <source>
        <dbReference type="ARBA" id="ARBA00022723"/>
    </source>
</evidence>
<keyword evidence="6" id="KW-0547">Nucleotide-binding</keyword>
<feature type="domain" description="Polymerase nucleotidyl transferase" evidence="10">
    <location>
        <begin position="12"/>
        <end position="98"/>
    </location>
</feature>
<evidence type="ECO:0000256" key="2">
    <source>
        <dbReference type="ARBA" id="ARBA00022649"/>
    </source>
</evidence>
<protein>
    <submittedName>
        <fullName evidence="11">DNA polymerase beta domain-containing protein region</fullName>
    </submittedName>
</protein>
<name>A0A401IN35_APHSA</name>
<accession>A0A401IN35</accession>
<reference evidence="12" key="1">
    <citation type="submission" date="2017-05" db="EMBL/GenBank/DDBJ databases">
        <title>Physiological properties and genetic analysis related to exopolysaccharide production of fresh-water unicellular cyanobacterium Aphanothece sacrum, Suizenji Nori, that has been cultured as a food source in Japan.</title>
        <authorList>
            <person name="Kanesaki Y."/>
            <person name="Yoshikawa S."/>
            <person name="Ohki K."/>
        </authorList>
    </citation>
    <scope>NUCLEOTIDE SEQUENCE [LARGE SCALE GENOMIC DNA]</scope>
    <source>
        <strain evidence="12">FPU1</strain>
    </source>
</reference>
<dbReference type="RefSeq" id="WP_124973413.1">
    <property type="nucleotide sequence ID" value="NZ_BDQK01000017.1"/>
</dbReference>
<dbReference type="PANTHER" id="PTHR33571:SF12">
    <property type="entry name" value="BSL3053 PROTEIN"/>
    <property type="match status" value="1"/>
</dbReference>
<evidence type="ECO:0000256" key="9">
    <source>
        <dbReference type="ARBA" id="ARBA00038276"/>
    </source>
</evidence>
<dbReference type="GO" id="GO:0016779">
    <property type="term" value="F:nucleotidyltransferase activity"/>
    <property type="evidence" value="ECO:0007669"/>
    <property type="project" value="UniProtKB-KW"/>
</dbReference>
<keyword evidence="7" id="KW-0067">ATP-binding</keyword>
<evidence type="ECO:0000256" key="3">
    <source>
        <dbReference type="ARBA" id="ARBA00022679"/>
    </source>
</evidence>
<keyword evidence="8" id="KW-0460">Magnesium</keyword>
<keyword evidence="5" id="KW-0479">Metal-binding</keyword>
<keyword evidence="12" id="KW-1185">Reference proteome</keyword>
<keyword evidence="2" id="KW-1277">Toxin-antitoxin system</keyword>
<dbReference type="Proteomes" id="UP000287247">
    <property type="component" value="Unassembled WGS sequence"/>
</dbReference>
<organism evidence="11 12">
    <name type="scientific">Aphanothece sacrum FPU1</name>
    <dbReference type="NCBI Taxonomy" id="1920663"/>
    <lineage>
        <taxon>Bacteria</taxon>
        <taxon>Bacillati</taxon>
        <taxon>Cyanobacteriota</taxon>
        <taxon>Cyanophyceae</taxon>
        <taxon>Oscillatoriophycideae</taxon>
        <taxon>Chroococcales</taxon>
        <taxon>Aphanothecaceae</taxon>
        <taxon>Aphanothece</taxon>
    </lineage>
</organism>
<dbReference type="CDD" id="cd05403">
    <property type="entry name" value="NT_KNTase_like"/>
    <property type="match status" value="1"/>
</dbReference>
<evidence type="ECO:0000313" key="12">
    <source>
        <dbReference type="Proteomes" id="UP000287247"/>
    </source>
</evidence>
<proteinExistence type="inferred from homology"/>
<dbReference type="InterPro" id="IPR043519">
    <property type="entry name" value="NT_sf"/>
</dbReference>
<comment type="similarity">
    <text evidence="9">Belongs to the MntA antitoxin family.</text>
</comment>
<dbReference type="PANTHER" id="PTHR33571">
    <property type="entry name" value="SSL8005 PROTEIN"/>
    <property type="match status" value="1"/>
</dbReference>
<evidence type="ECO:0000256" key="8">
    <source>
        <dbReference type="ARBA" id="ARBA00022842"/>
    </source>
</evidence>